<dbReference type="EMBL" id="PQFF01000102">
    <property type="protein sequence ID" value="RHZ82365.1"/>
    <property type="molecule type" value="Genomic_DNA"/>
</dbReference>
<evidence type="ECO:0000313" key="2">
    <source>
        <dbReference type="Proteomes" id="UP000266861"/>
    </source>
</evidence>
<sequence length="78" mass="9397">MLHKVAMKRSKDVVVVSKVTTLKKSRERTKKKQRQMIKETEKRLHDNQPHLYLIHEHVQILVDRRISHNKSTSKYCSY</sequence>
<keyword evidence="2" id="KW-1185">Reference proteome</keyword>
<comment type="caution">
    <text evidence="1">The sequence shown here is derived from an EMBL/GenBank/DDBJ whole genome shotgun (WGS) entry which is preliminary data.</text>
</comment>
<proteinExistence type="predicted"/>
<dbReference type="AlphaFoldDB" id="A0A397J245"/>
<dbReference type="Proteomes" id="UP000266861">
    <property type="component" value="Unassembled WGS sequence"/>
</dbReference>
<gene>
    <name evidence="1" type="ORF">Glove_109g90</name>
</gene>
<protein>
    <submittedName>
        <fullName evidence="1">Uncharacterized protein</fullName>
    </submittedName>
</protein>
<organism evidence="1 2">
    <name type="scientific">Diversispora epigaea</name>
    <dbReference type="NCBI Taxonomy" id="1348612"/>
    <lineage>
        <taxon>Eukaryota</taxon>
        <taxon>Fungi</taxon>
        <taxon>Fungi incertae sedis</taxon>
        <taxon>Mucoromycota</taxon>
        <taxon>Glomeromycotina</taxon>
        <taxon>Glomeromycetes</taxon>
        <taxon>Diversisporales</taxon>
        <taxon>Diversisporaceae</taxon>
        <taxon>Diversispora</taxon>
    </lineage>
</organism>
<name>A0A397J245_9GLOM</name>
<reference evidence="1 2" key="1">
    <citation type="submission" date="2018-08" db="EMBL/GenBank/DDBJ databases">
        <title>Genome and evolution of the arbuscular mycorrhizal fungus Diversispora epigaea (formerly Glomus versiforme) and its bacterial endosymbionts.</title>
        <authorList>
            <person name="Sun X."/>
            <person name="Fei Z."/>
            <person name="Harrison M."/>
        </authorList>
    </citation>
    <scope>NUCLEOTIDE SEQUENCE [LARGE SCALE GENOMIC DNA]</scope>
    <source>
        <strain evidence="1 2">IT104</strain>
    </source>
</reference>
<accession>A0A397J245</accession>
<evidence type="ECO:0000313" key="1">
    <source>
        <dbReference type="EMBL" id="RHZ82365.1"/>
    </source>
</evidence>